<proteinExistence type="predicted"/>
<comment type="caution">
    <text evidence="1">The sequence shown here is derived from an EMBL/GenBank/DDBJ whole genome shotgun (WGS) entry which is preliminary data.</text>
</comment>
<sequence>MFFYFFDCYALESCSAATFGVFEVRFILWKGLLLESVYGVLPAVGSFRRYAPLTITCCTDIEQARCAAKFLRTITQRTPLTAFATPRHSSSLPFAAFC</sequence>
<evidence type="ECO:0000313" key="1">
    <source>
        <dbReference type="EMBL" id="PMP29201.1"/>
    </source>
</evidence>
<dbReference type="AlphaFoldDB" id="A0A7Z1S360"/>
<protein>
    <submittedName>
        <fullName evidence="1">Uncharacterized protein</fullName>
    </submittedName>
</protein>
<accession>A0A7Z1S360</accession>
<reference evidence="1" key="2">
    <citation type="journal article" date="2018" name="Nature">
        <title>A major lineage of non-tailed dsDNA viruses as unrecognized killers of marine bacteria.</title>
        <authorList>
            <person name="Kauffman K.M."/>
            <person name="Hussain F.A."/>
            <person name="Yang J."/>
            <person name="Arevalo P."/>
            <person name="Brown J.M."/>
            <person name="Chang W.K."/>
            <person name="VanInsberghe D."/>
            <person name="Elsherbini J."/>
            <person name="Sharma R.S."/>
            <person name="Cutler M.B."/>
            <person name="Kelly L."/>
            <person name="Polz M.F."/>
        </authorList>
    </citation>
    <scope>NUCLEOTIDE SEQUENCE</scope>
    <source>
        <strain evidence="1">10N.222.46.E12</strain>
    </source>
</reference>
<dbReference type="EMBL" id="MDBS01000028">
    <property type="protein sequence ID" value="PMP29201.1"/>
    <property type="molecule type" value="Genomic_DNA"/>
</dbReference>
<gene>
    <name evidence="1" type="ORF">BCS90_17550</name>
</gene>
<reference evidence="1" key="1">
    <citation type="submission" date="2016-07" db="EMBL/GenBank/DDBJ databases">
        <authorList>
            <person name="Kauffman K."/>
            <person name="Arevalo P."/>
            <person name="Polz M.F."/>
        </authorList>
    </citation>
    <scope>NUCLEOTIDE SEQUENCE</scope>
    <source>
        <strain evidence="1">10N.222.46.E12</strain>
    </source>
</reference>
<organism evidence="1">
    <name type="scientific">Vibrio cyclitrophicus</name>
    <dbReference type="NCBI Taxonomy" id="47951"/>
    <lineage>
        <taxon>Bacteria</taxon>
        <taxon>Pseudomonadati</taxon>
        <taxon>Pseudomonadota</taxon>
        <taxon>Gammaproteobacteria</taxon>
        <taxon>Vibrionales</taxon>
        <taxon>Vibrionaceae</taxon>
        <taxon>Vibrio</taxon>
    </lineage>
</organism>
<name>A0A7Z1S360_9VIBR</name>
<dbReference type="RefSeq" id="WP_154723705.1">
    <property type="nucleotide sequence ID" value="NZ_CP170596.1"/>
</dbReference>